<dbReference type="GO" id="GO:0005576">
    <property type="term" value="C:extracellular region"/>
    <property type="evidence" value="ECO:0007669"/>
    <property type="project" value="UniProtKB-SubCell"/>
</dbReference>
<organism evidence="8 9">
    <name type="scientific">Portunus trituberculatus</name>
    <name type="common">Swimming crab</name>
    <name type="synonym">Neptunus trituberculatus</name>
    <dbReference type="NCBI Taxonomy" id="210409"/>
    <lineage>
        <taxon>Eukaryota</taxon>
        <taxon>Metazoa</taxon>
        <taxon>Ecdysozoa</taxon>
        <taxon>Arthropoda</taxon>
        <taxon>Crustacea</taxon>
        <taxon>Multicrustacea</taxon>
        <taxon>Malacostraca</taxon>
        <taxon>Eumalacostraca</taxon>
        <taxon>Eucarida</taxon>
        <taxon>Decapoda</taxon>
        <taxon>Pleocyemata</taxon>
        <taxon>Brachyura</taxon>
        <taxon>Eubrachyura</taxon>
        <taxon>Portunoidea</taxon>
        <taxon>Portunidae</taxon>
        <taxon>Portuninae</taxon>
        <taxon>Portunus</taxon>
    </lineage>
</organism>
<dbReference type="CDD" id="cd00064">
    <property type="entry name" value="FU"/>
    <property type="match status" value="1"/>
</dbReference>
<evidence type="ECO:0000256" key="3">
    <source>
        <dbReference type="ARBA" id="ARBA00022729"/>
    </source>
</evidence>
<name>A0A5B7EF01_PORTR</name>
<dbReference type="SMART" id="SM00261">
    <property type="entry name" value="FU"/>
    <property type="match status" value="3"/>
</dbReference>
<dbReference type="InterPro" id="IPR001368">
    <property type="entry name" value="TNFR/NGFR_Cys_rich_reg"/>
</dbReference>
<dbReference type="Gene3D" id="2.10.220.10">
    <property type="entry name" value="Hormone Receptor, Insulin-like Growth Factor Receptor 1, Chain A, domain 2"/>
    <property type="match status" value="2"/>
</dbReference>
<feature type="repeat" description="TNFR-Cys" evidence="6">
    <location>
        <begin position="32"/>
        <end position="77"/>
    </location>
</feature>
<comment type="caution">
    <text evidence="8">The sequence shown here is derived from an EMBL/GenBank/DDBJ whole genome shotgun (WGS) entry which is preliminary data.</text>
</comment>
<proteinExistence type="predicted"/>
<dbReference type="GO" id="GO:0006508">
    <property type="term" value="P:proteolysis"/>
    <property type="evidence" value="ECO:0007669"/>
    <property type="project" value="UniProtKB-KW"/>
</dbReference>
<evidence type="ECO:0000256" key="4">
    <source>
        <dbReference type="ARBA" id="ARBA00023157"/>
    </source>
</evidence>
<dbReference type="PANTHER" id="PTHR46987">
    <property type="entry name" value="NEUROHYPOPHYSIAL HORMONES, N-TERMINAL DOMAIN CONTAINING PROTEIN"/>
    <property type="match status" value="1"/>
</dbReference>
<dbReference type="Proteomes" id="UP000324222">
    <property type="component" value="Unassembled WGS sequence"/>
</dbReference>
<dbReference type="InterPro" id="IPR009030">
    <property type="entry name" value="Growth_fac_rcpt_cys_sf"/>
</dbReference>
<keyword evidence="8" id="KW-0645">Protease</keyword>
<dbReference type="OrthoDB" id="300641at2759"/>
<dbReference type="PANTHER" id="PTHR46987:SF7">
    <property type="entry name" value="TNFR-CYS DOMAIN-CONTAINING PROTEIN"/>
    <property type="match status" value="1"/>
</dbReference>
<dbReference type="EMBL" id="VSRR010002395">
    <property type="protein sequence ID" value="MPC31244.1"/>
    <property type="molecule type" value="Genomic_DNA"/>
</dbReference>
<keyword evidence="3" id="KW-0732">Signal</keyword>
<dbReference type="InterPro" id="IPR043601">
    <property type="entry name" value="Rspo_Fu-CRD_dom"/>
</dbReference>
<dbReference type="InterPro" id="IPR006212">
    <property type="entry name" value="Furin_repeat"/>
</dbReference>
<keyword evidence="4 6" id="KW-1015">Disulfide bond</keyword>
<dbReference type="PROSITE" id="PS50050">
    <property type="entry name" value="TNFR_NGFR_2"/>
    <property type="match status" value="1"/>
</dbReference>
<sequence>MCGGLCTECTNPEHCLRCSHNLLLSNGSCLTSCPEGFFENHDNTCGSCFPQCKTCVGGSSSDCASCRSNSFLHDGKCVYRCPKGLYGDQGSRSCKTCPSGCASCMGDSCITCSDGWRMKGIHCVAQPTQCSILAKGVRHQAAEDQDDSV</sequence>
<dbReference type="SUPFAM" id="SSF57184">
    <property type="entry name" value="Growth factor receptor domain"/>
    <property type="match status" value="1"/>
</dbReference>
<reference evidence="8 9" key="1">
    <citation type="submission" date="2019-05" db="EMBL/GenBank/DDBJ databases">
        <title>Another draft genome of Portunus trituberculatus and its Hox gene families provides insights of decapod evolution.</title>
        <authorList>
            <person name="Jeong J.-H."/>
            <person name="Song I."/>
            <person name="Kim S."/>
            <person name="Choi T."/>
            <person name="Kim D."/>
            <person name="Ryu S."/>
            <person name="Kim W."/>
        </authorList>
    </citation>
    <scope>NUCLEOTIDE SEQUENCE [LARGE SCALE GENOMIC DNA]</scope>
    <source>
        <tissue evidence="8">Muscle</tissue>
    </source>
</reference>
<keyword evidence="2" id="KW-0964">Secreted</keyword>
<keyword evidence="8" id="KW-0378">Hydrolase</keyword>
<feature type="disulfide bond" evidence="6">
    <location>
        <begin position="33"/>
        <end position="48"/>
    </location>
</feature>
<evidence type="ECO:0000313" key="8">
    <source>
        <dbReference type="EMBL" id="MPC31244.1"/>
    </source>
</evidence>
<evidence type="ECO:0000256" key="2">
    <source>
        <dbReference type="ARBA" id="ARBA00022525"/>
    </source>
</evidence>
<keyword evidence="5" id="KW-0325">Glycoprotein</keyword>
<keyword evidence="9" id="KW-1185">Reference proteome</keyword>
<dbReference type="Pfam" id="PF15913">
    <property type="entry name" value="Furin-like_2"/>
    <property type="match status" value="1"/>
</dbReference>
<evidence type="ECO:0000256" key="6">
    <source>
        <dbReference type="PROSITE-ProRule" id="PRU00206"/>
    </source>
</evidence>
<dbReference type="AlphaFoldDB" id="A0A5B7EF01"/>
<accession>A0A5B7EF01</accession>
<comment type="caution">
    <text evidence="6">Lacks conserved residue(s) required for the propagation of feature annotation.</text>
</comment>
<protein>
    <submittedName>
        <fullName evidence="8">Furin-like protease 2</fullName>
    </submittedName>
</protein>
<feature type="domain" description="TNFR-Cys" evidence="7">
    <location>
        <begin position="32"/>
        <end position="77"/>
    </location>
</feature>
<dbReference type="GO" id="GO:0008233">
    <property type="term" value="F:peptidase activity"/>
    <property type="evidence" value="ECO:0007669"/>
    <property type="project" value="UniProtKB-KW"/>
</dbReference>
<evidence type="ECO:0000256" key="5">
    <source>
        <dbReference type="ARBA" id="ARBA00023180"/>
    </source>
</evidence>
<evidence type="ECO:0000313" key="9">
    <source>
        <dbReference type="Proteomes" id="UP000324222"/>
    </source>
</evidence>
<evidence type="ECO:0000259" key="7">
    <source>
        <dbReference type="PROSITE" id="PS50050"/>
    </source>
</evidence>
<gene>
    <name evidence="8" type="primary">Fur2_1</name>
    <name evidence="8" type="ORF">E2C01_024528</name>
</gene>
<evidence type="ECO:0000256" key="1">
    <source>
        <dbReference type="ARBA" id="ARBA00004613"/>
    </source>
</evidence>
<comment type="subcellular location">
    <subcellularLocation>
        <location evidence="1">Secreted</location>
    </subcellularLocation>
</comment>
<dbReference type="InterPro" id="IPR051514">
    <property type="entry name" value="R-spondin"/>
</dbReference>